<protein>
    <submittedName>
        <fullName evidence="3">DUF3472 domain-containing protein</fullName>
    </submittedName>
</protein>
<keyword evidence="1" id="KW-0732">Signal</keyword>
<name>A0ABW3AX59_9SPHI</name>
<comment type="caution">
    <text evidence="3">The sequence shown here is derived from an EMBL/GenBank/DDBJ whole genome shotgun (WGS) entry which is preliminary data.</text>
</comment>
<feature type="chain" id="PRO_5046675573" evidence="1">
    <location>
        <begin position="21"/>
        <end position="424"/>
    </location>
</feature>
<evidence type="ECO:0000313" key="3">
    <source>
        <dbReference type="EMBL" id="MFD0795111.1"/>
    </source>
</evidence>
<evidence type="ECO:0000313" key="4">
    <source>
        <dbReference type="Proteomes" id="UP001597010"/>
    </source>
</evidence>
<proteinExistence type="predicted"/>
<keyword evidence="4" id="KW-1185">Reference proteome</keyword>
<dbReference type="InterPro" id="IPR031712">
    <property type="entry name" value="DUF5077"/>
</dbReference>
<feature type="domain" description="DUF5077" evidence="2">
    <location>
        <begin position="25"/>
        <end position="140"/>
    </location>
</feature>
<dbReference type="Proteomes" id="UP001597010">
    <property type="component" value="Unassembled WGS sequence"/>
</dbReference>
<sequence length="424" mass="47042">MKKSAALFLLAVLNTFRLIASDIVIPLGGNAWSNAPAVITDDGLTNWRSPQSVPAIYFKVNQPQSLDLYLRLKVTSGKSTISVVVNNKTFRINANNTGFDTIAVGRITVSQAEHVKVALKGLSKTGAVYADISDLIIKGNIVDSTLTYVRPGSSYHFGRRGPSVHLNYIVPDEMKNDVRWFYSEINVPKGNDIVGSYFMADGFGEGYFGMQVNSAKERRVLFSVWSPFETDDPKNIPDSLKIKLLKKGSTVHAQAFGDEGSGGQSYMNYMWQAGRTYGFLLNAKPDSATASTTFTAWFKDGSTGKWQLVASFSRPKTVKYLSHLYSFLENFEPENGDKTRMAIYKNQWVANSKGQWKSLDQIIYTGDATANANYRKDYAGGLKADGFYLMNCGFFNDFVPLKRKFEKQPSGNKPVIPSSILNGR</sequence>
<dbReference type="Pfam" id="PF16871">
    <property type="entry name" value="DUF5077"/>
    <property type="match status" value="1"/>
</dbReference>
<dbReference type="Pfam" id="PF11958">
    <property type="entry name" value="DUF3472"/>
    <property type="match status" value="1"/>
</dbReference>
<accession>A0ABW3AX59</accession>
<reference evidence="4" key="1">
    <citation type="journal article" date="2019" name="Int. J. Syst. Evol. Microbiol.">
        <title>The Global Catalogue of Microorganisms (GCM) 10K type strain sequencing project: providing services to taxonomists for standard genome sequencing and annotation.</title>
        <authorList>
            <consortium name="The Broad Institute Genomics Platform"/>
            <consortium name="The Broad Institute Genome Sequencing Center for Infectious Disease"/>
            <person name="Wu L."/>
            <person name="Ma J."/>
        </authorList>
    </citation>
    <scope>NUCLEOTIDE SEQUENCE [LARGE SCALE GENOMIC DNA]</scope>
    <source>
        <strain evidence="4">CCUG 61484</strain>
    </source>
</reference>
<dbReference type="RefSeq" id="WP_377117189.1">
    <property type="nucleotide sequence ID" value="NZ_JBHTHZ010000014.1"/>
</dbReference>
<organism evidence="3 4">
    <name type="scientific">Mucilaginibacter litoreus</name>
    <dbReference type="NCBI Taxonomy" id="1048221"/>
    <lineage>
        <taxon>Bacteria</taxon>
        <taxon>Pseudomonadati</taxon>
        <taxon>Bacteroidota</taxon>
        <taxon>Sphingobacteriia</taxon>
        <taxon>Sphingobacteriales</taxon>
        <taxon>Sphingobacteriaceae</taxon>
        <taxon>Mucilaginibacter</taxon>
    </lineage>
</organism>
<feature type="signal peptide" evidence="1">
    <location>
        <begin position="1"/>
        <end position="20"/>
    </location>
</feature>
<dbReference type="EMBL" id="JBHTHZ010000014">
    <property type="protein sequence ID" value="MFD0795111.1"/>
    <property type="molecule type" value="Genomic_DNA"/>
</dbReference>
<evidence type="ECO:0000256" key="1">
    <source>
        <dbReference type="SAM" id="SignalP"/>
    </source>
</evidence>
<gene>
    <name evidence="3" type="ORF">ACFQZX_15925</name>
</gene>
<evidence type="ECO:0000259" key="2">
    <source>
        <dbReference type="Pfam" id="PF16871"/>
    </source>
</evidence>
<dbReference type="InterPro" id="IPR021862">
    <property type="entry name" value="DUF3472"/>
</dbReference>